<dbReference type="VEuPathDB" id="MicrosporidiaDB:EHP00_1089"/>
<reference evidence="1 2" key="1">
    <citation type="journal article" date="2017" name="Environ. Microbiol.">
        <title>Decay of the glycolytic pathway and adaptation to intranuclear parasitism within Enterocytozoonidae microsporidia.</title>
        <authorList>
            <person name="Wiredu Boakye D."/>
            <person name="Jaroenlak P."/>
            <person name="Prachumwat A."/>
            <person name="Williams T.A."/>
            <person name="Bateman K.S."/>
            <person name="Itsathitphaisarn O."/>
            <person name="Sritunyalucksana K."/>
            <person name="Paszkiewicz K.H."/>
            <person name="Moore K.A."/>
            <person name="Stentiford G.D."/>
            <person name="Williams B.A."/>
        </authorList>
    </citation>
    <scope>NUCLEOTIDE SEQUENCE [LARGE SCALE GENOMIC DNA]</scope>
    <source>
        <strain evidence="1 2">TH1</strain>
    </source>
</reference>
<accession>A0A1W0E596</accession>
<sequence>MDVLYAEQIDFVLNNLKDVKCILFDCDKTKQMINNSFNYKNLISSNYFYFDYLTNKKRSKINIHAVVILDGSNLKLWSMNLWIHVTQNIPFCLKMQLIHLLLKFWPGQTGKTLSRVFLKLT</sequence>
<name>A0A1W0E596_9MICR</name>
<keyword evidence="2" id="KW-1185">Reference proteome</keyword>
<dbReference type="EMBL" id="MNPJ01000020">
    <property type="protein sequence ID" value="OQS54398.1"/>
    <property type="molecule type" value="Genomic_DNA"/>
</dbReference>
<gene>
    <name evidence="1" type="primary">Vps45</name>
    <name evidence="1" type="ORF">EHP00_1089</name>
</gene>
<proteinExistence type="predicted"/>
<evidence type="ECO:0000313" key="2">
    <source>
        <dbReference type="Proteomes" id="UP000192758"/>
    </source>
</evidence>
<dbReference type="AlphaFoldDB" id="A0A1W0E596"/>
<dbReference type="Proteomes" id="UP000192758">
    <property type="component" value="Unassembled WGS sequence"/>
</dbReference>
<comment type="caution">
    <text evidence="1">The sequence shown here is derived from an EMBL/GenBank/DDBJ whole genome shotgun (WGS) entry which is preliminary data.</text>
</comment>
<organism evidence="1 2">
    <name type="scientific">Ecytonucleospora hepatopenaei</name>
    <dbReference type="NCBI Taxonomy" id="646526"/>
    <lineage>
        <taxon>Eukaryota</taxon>
        <taxon>Fungi</taxon>
        <taxon>Fungi incertae sedis</taxon>
        <taxon>Microsporidia</taxon>
        <taxon>Enterocytozoonidae</taxon>
        <taxon>Ecytonucleospora</taxon>
    </lineage>
</organism>
<evidence type="ECO:0000313" key="1">
    <source>
        <dbReference type="EMBL" id="OQS54398.1"/>
    </source>
</evidence>
<protein>
    <submittedName>
        <fullName evidence="1">Vps45</fullName>
    </submittedName>
</protein>